<dbReference type="GO" id="GO:0009103">
    <property type="term" value="P:lipopolysaccharide biosynthetic process"/>
    <property type="evidence" value="ECO:0007669"/>
    <property type="project" value="UniProtKB-KW"/>
</dbReference>
<proteinExistence type="predicted"/>
<evidence type="ECO:0000313" key="5">
    <source>
        <dbReference type="EMBL" id="MCK9685850.1"/>
    </source>
</evidence>
<comment type="pathway">
    <text evidence="1">Bacterial outer membrane biogenesis; lipooligosaccharide biosynthesis.</text>
</comment>
<dbReference type="Proteomes" id="UP001139353">
    <property type="component" value="Unassembled WGS sequence"/>
</dbReference>
<evidence type="ECO:0000256" key="3">
    <source>
        <dbReference type="ARBA" id="ARBA00022985"/>
    </source>
</evidence>
<keyword evidence="3" id="KW-0448">Lipopolysaccharide biosynthesis</keyword>
<protein>
    <submittedName>
        <fullName evidence="5">Glycosyltransferase family 25 protein</fullName>
    </submittedName>
</protein>
<gene>
    <name evidence="5" type="ORF">LPC04_09040</name>
</gene>
<comment type="pathway">
    <text evidence="2">Glycan metabolism; lacto-N-neotetraose biosynthesis.</text>
</comment>
<dbReference type="CDD" id="cd06532">
    <property type="entry name" value="Glyco_transf_25"/>
    <property type="match status" value="1"/>
</dbReference>
<dbReference type="AlphaFoldDB" id="A0A9X2C2D9"/>
<dbReference type="Pfam" id="PF01755">
    <property type="entry name" value="Glyco_transf_25"/>
    <property type="match status" value="1"/>
</dbReference>
<dbReference type="RefSeq" id="WP_275681841.1">
    <property type="nucleotide sequence ID" value="NZ_JAJLJH010000001.1"/>
</dbReference>
<comment type="caution">
    <text evidence="5">The sequence shown here is derived from an EMBL/GenBank/DDBJ whole genome shotgun (WGS) entry which is preliminary data.</text>
</comment>
<sequence length="234" mass="25605">MDLFDAIYIINLPARTDRKAEMLAQFRRAGITQASPQRVFFEAVRPKDAGEFPTIGTRGCFLSHLGVLKAALAAGHASILVLEDDLNFVDDFQAALAARAPALRASSWDIAYLGLLKVTPPLAPGQGLVEVPPDSAVLGLHMVAIKAAVMPELIAYLEAMLGRRAGDAQGGTMHVDGAYSWYRAAHPARRTMACQPPLGYQRASRTDIHALRWFDRAWGIRSLVAALRSFRNRR</sequence>
<dbReference type="InterPro" id="IPR002654">
    <property type="entry name" value="Glyco_trans_25"/>
</dbReference>
<keyword evidence="6" id="KW-1185">Reference proteome</keyword>
<evidence type="ECO:0000256" key="2">
    <source>
        <dbReference type="ARBA" id="ARBA00005222"/>
    </source>
</evidence>
<feature type="domain" description="Glycosyl transferase family 25" evidence="4">
    <location>
        <begin position="6"/>
        <end position="98"/>
    </location>
</feature>
<name>A0A9X2C2D9_9BURK</name>
<dbReference type="EMBL" id="JAJLJH010000001">
    <property type="protein sequence ID" value="MCK9685850.1"/>
    <property type="molecule type" value="Genomic_DNA"/>
</dbReference>
<evidence type="ECO:0000313" key="6">
    <source>
        <dbReference type="Proteomes" id="UP001139353"/>
    </source>
</evidence>
<reference evidence="5" key="1">
    <citation type="submission" date="2021-11" db="EMBL/GenBank/DDBJ databases">
        <title>BS-T2-15 a new species belonging to the Comamonadaceae family isolated from the soil of a French oak forest.</title>
        <authorList>
            <person name="Mieszkin S."/>
            <person name="Alain K."/>
        </authorList>
    </citation>
    <scope>NUCLEOTIDE SEQUENCE</scope>
    <source>
        <strain evidence="5">BS-T2-15</strain>
    </source>
</reference>
<organism evidence="5 6">
    <name type="scientific">Scleromatobacter humisilvae</name>
    <dbReference type="NCBI Taxonomy" id="2897159"/>
    <lineage>
        <taxon>Bacteria</taxon>
        <taxon>Pseudomonadati</taxon>
        <taxon>Pseudomonadota</taxon>
        <taxon>Betaproteobacteria</taxon>
        <taxon>Burkholderiales</taxon>
        <taxon>Sphaerotilaceae</taxon>
        <taxon>Scleromatobacter</taxon>
    </lineage>
</organism>
<accession>A0A9X2C2D9</accession>
<evidence type="ECO:0000259" key="4">
    <source>
        <dbReference type="Pfam" id="PF01755"/>
    </source>
</evidence>
<evidence type="ECO:0000256" key="1">
    <source>
        <dbReference type="ARBA" id="ARBA00005068"/>
    </source>
</evidence>